<dbReference type="Proteomes" id="UP000308199">
    <property type="component" value="Unassembled WGS sequence"/>
</dbReference>
<evidence type="ECO:0000313" key="2">
    <source>
        <dbReference type="Proteomes" id="UP000308199"/>
    </source>
</evidence>
<accession>A0A4S4LD66</accession>
<sequence length="413" mass="46927">MCLGNRAESSVRYINTKLCALYKNAVQCFEEHRADRKLSLSAIEYATCLFVLYAPGRYSCDELSHHDLAFFATFGRPHLEFVCNHEVLLFLDIKEGHFNLDYTKTTSKQELHEEITAVFVPEHSDLPGITSADELYLPTLKRAGHHVLYSLPDFDTLASTTSHIDYSIINDSSTLTTDTLHGVNITDINNFLRGLWLQAAAFVDEHGLSIDTVSKTSLAELRTSTEGIDGIHMHLCFGPIYIQPLCKREIILCIHRSISRLTISLSHYLIAREPEHNLSKWKTALIVDTVFEETDHGSSRRIKLDLRFALVYISQPQNSISPLSTIPNLLSGSDYRSIRARREALIYYVQGYYFSASERAHHHVLYTIPILDQGFFGTHSHKLTPLKFQIVPFNYSHGAEYLEGLIVQFSNET</sequence>
<proteinExistence type="predicted"/>
<gene>
    <name evidence="1" type="ORF">EW145_g1793</name>
</gene>
<dbReference type="OrthoDB" id="5429442at2759"/>
<organism evidence="1 2">
    <name type="scientific">Phellinidium pouzarii</name>
    <dbReference type="NCBI Taxonomy" id="167371"/>
    <lineage>
        <taxon>Eukaryota</taxon>
        <taxon>Fungi</taxon>
        <taxon>Dikarya</taxon>
        <taxon>Basidiomycota</taxon>
        <taxon>Agaricomycotina</taxon>
        <taxon>Agaricomycetes</taxon>
        <taxon>Hymenochaetales</taxon>
        <taxon>Hymenochaetaceae</taxon>
        <taxon>Phellinidium</taxon>
    </lineage>
</organism>
<evidence type="ECO:0000313" key="1">
    <source>
        <dbReference type="EMBL" id="THH09766.1"/>
    </source>
</evidence>
<dbReference type="EMBL" id="SGPK01000053">
    <property type="protein sequence ID" value="THH09766.1"/>
    <property type="molecule type" value="Genomic_DNA"/>
</dbReference>
<protein>
    <submittedName>
        <fullName evidence="1">Uncharacterized protein</fullName>
    </submittedName>
</protein>
<keyword evidence="2" id="KW-1185">Reference proteome</keyword>
<comment type="caution">
    <text evidence="1">The sequence shown here is derived from an EMBL/GenBank/DDBJ whole genome shotgun (WGS) entry which is preliminary data.</text>
</comment>
<reference evidence="1 2" key="1">
    <citation type="submission" date="2019-02" db="EMBL/GenBank/DDBJ databases">
        <title>Genome sequencing of the rare red list fungi Phellinidium pouzarii.</title>
        <authorList>
            <person name="Buettner E."/>
            <person name="Kellner H."/>
        </authorList>
    </citation>
    <scope>NUCLEOTIDE SEQUENCE [LARGE SCALE GENOMIC DNA]</scope>
    <source>
        <strain evidence="1 2">DSM 108285</strain>
    </source>
</reference>
<name>A0A4S4LD66_9AGAM</name>
<dbReference type="AlphaFoldDB" id="A0A4S4LD66"/>